<evidence type="ECO:0000313" key="4">
    <source>
        <dbReference type="Proteomes" id="UP000001401"/>
    </source>
</evidence>
<evidence type="ECO:0000313" key="3">
    <source>
        <dbReference type="EMBL" id="ADU32235.1"/>
    </source>
</evidence>
<keyword evidence="1" id="KW-1133">Transmembrane helix</keyword>
<feature type="domain" description="DUF1648" evidence="2">
    <location>
        <begin position="28"/>
        <end position="74"/>
    </location>
</feature>
<dbReference type="RefSeq" id="WP_013490563.1">
    <property type="nucleotide sequence ID" value="NC_014829.1"/>
</dbReference>
<dbReference type="AlphaFoldDB" id="E6TWH2"/>
<keyword evidence="4" id="KW-1185">Reference proteome</keyword>
<dbReference type="STRING" id="649639.Bcell_4004"/>
<dbReference type="KEGG" id="bco:Bcell_4004"/>
<dbReference type="eggNOG" id="COG4194">
    <property type="taxonomic scope" value="Bacteria"/>
</dbReference>
<feature type="transmembrane region" description="Helical" evidence="1">
    <location>
        <begin position="120"/>
        <end position="139"/>
    </location>
</feature>
<dbReference type="GO" id="GO:0009636">
    <property type="term" value="P:response to toxic substance"/>
    <property type="evidence" value="ECO:0007669"/>
    <property type="project" value="TreeGrafter"/>
</dbReference>
<evidence type="ECO:0000259" key="2">
    <source>
        <dbReference type="Pfam" id="PF07853"/>
    </source>
</evidence>
<dbReference type="PANTHER" id="PTHR37810:SF5">
    <property type="entry name" value="IMMUNITY PROTEIN SDPI"/>
    <property type="match status" value="1"/>
</dbReference>
<dbReference type="OrthoDB" id="9808690at2"/>
<proteinExistence type="predicted"/>
<gene>
    <name evidence="3" type="ordered locus">Bcell_4004</name>
</gene>
<protein>
    <recommendedName>
        <fullName evidence="2">DUF1648 domain-containing protein</fullName>
    </recommendedName>
</protein>
<feature type="transmembrane region" description="Helical" evidence="1">
    <location>
        <begin position="145"/>
        <end position="166"/>
    </location>
</feature>
<dbReference type="InterPro" id="IPR012867">
    <property type="entry name" value="DUF1648"/>
</dbReference>
<evidence type="ECO:0000256" key="1">
    <source>
        <dbReference type="SAM" id="Phobius"/>
    </source>
</evidence>
<name>E6TWH2_EVAC2</name>
<dbReference type="PANTHER" id="PTHR37810">
    <property type="entry name" value="IMMUNITY PROTEIN SDPI"/>
    <property type="match status" value="1"/>
</dbReference>
<dbReference type="HOGENOM" id="CLU_120972_0_0_9"/>
<keyword evidence="1" id="KW-0472">Membrane</keyword>
<organism evidence="3 4">
    <name type="scientific">Evansella cellulosilytica (strain ATCC 21833 / DSM 2522 / FERM P-1141 / JCM 9156 / N-4)</name>
    <name type="common">Bacillus cellulosilyticus</name>
    <dbReference type="NCBI Taxonomy" id="649639"/>
    <lineage>
        <taxon>Bacteria</taxon>
        <taxon>Bacillati</taxon>
        <taxon>Bacillota</taxon>
        <taxon>Bacilli</taxon>
        <taxon>Bacillales</taxon>
        <taxon>Bacillaceae</taxon>
        <taxon>Evansella</taxon>
    </lineage>
</organism>
<feature type="transmembrane region" description="Helical" evidence="1">
    <location>
        <begin position="21"/>
        <end position="42"/>
    </location>
</feature>
<dbReference type="EMBL" id="CP002394">
    <property type="protein sequence ID" value="ADU32235.1"/>
    <property type="molecule type" value="Genomic_DNA"/>
</dbReference>
<keyword evidence="1" id="KW-0812">Transmembrane</keyword>
<reference evidence="3 4" key="1">
    <citation type="submission" date="2010-12" db="EMBL/GenBank/DDBJ databases">
        <title>Complete sequence of Bacillus cellulosilyticus DSM 2522.</title>
        <authorList>
            <consortium name="US DOE Joint Genome Institute"/>
            <person name="Lucas S."/>
            <person name="Copeland A."/>
            <person name="Lapidus A."/>
            <person name="Cheng J.-F."/>
            <person name="Bruce D."/>
            <person name="Goodwin L."/>
            <person name="Pitluck S."/>
            <person name="Chertkov O."/>
            <person name="Detter J.C."/>
            <person name="Han C."/>
            <person name="Tapia R."/>
            <person name="Land M."/>
            <person name="Hauser L."/>
            <person name="Jeffries C."/>
            <person name="Kyrpides N."/>
            <person name="Ivanova N."/>
            <person name="Mikhailova N."/>
            <person name="Brumm P."/>
            <person name="Mead D."/>
            <person name="Woyke T."/>
        </authorList>
    </citation>
    <scope>NUCLEOTIDE SEQUENCE [LARGE SCALE GENOMIC DNA]</scope>
    <source>
        <strain evidence="4">ATCC 21833 / DSM 2522 / FERM P-1141 / JCM 9156 / N-4</strain>
    </source>
</reference>
<dbReference type="Pfam" id="PF07853">
    <property type="entry name" value="DUF1648"/>
    <property type="match status" value="1"/>
</dbReference>
<feature type="transmembrane region" description="Helical" evidence="1">
    <location>
        <begin position="62"/>
        <end position="81"/>
    </location>
</feature>
<accession>E6TWH2</accession>
<sequence length="174" mass="19430" precursor="true">MNAKRPKIPLEKLEKSTFERVISFLSMLIFLGSLAFLALVWGDIPDRVPAHFNFSGEVTRHGSQWELLILPIIGLVIYLSMHLLEKYPHMHNYPIEITESNAEEAYKISRSMLGMLKNTILVIFSFIMINASVIALGWGDGVASLILPLVFLGTGLPIIIAIVKLVKLSLRDGT</sequence>
<dbReference type="Proteomes" id="UP000001401">
    <property type="component" value="Chromosome"/>
</dbReference>